<feature type="region of interest" description="Disordered" evidence="2">
    <location>
        <begin position="1"/>
        <end position="27"/>
    </location>
</feature>
<evidence type="ECO:0000256" key="2">
    <source>
        <dbReference type="SAM" id="MobiDB-lite"/>
    </source>
</evidence>
<dbReference type="Pfam" id="PF01133">
    <property type="entry name" value="ER"/>
    <property type="match status" value="1"/>
</dbReference>
<dbReference type="InterPro" id="IPR035912">
    <property type="entry name" value="EHR_sf"/>
</dbReference>
<evidence type="ECO:0000313" key="4">
    <source>
        <dbReference type="Proteomes" id="UP000011083"/>
    </source>
</evidence>
<dbReference type="PANTHER" id="PTHR12373">
    <property type="entry name" value="ENHANCER OF RUDIMENTARY ERH"/>
    <property type="match status" value="1"/>
</dbReference>
<dbReference type="EMBL" id="KB008103">
    <property type="protein sequence ID" value="ELR12868.1"/>
    <property type="molecule type" value="Genomic_DNA"/>
</dbReference>
<dbReference type="Proteomes" id="UP000011083">
    <property type="component" value="Unassembled WGS sequence"/>
</dbReference>
<organism evidence="3 4">
    <name type="scientific">Acanthamoeba castellanii (strain ATCC 30010 / Neff)</name>
    <dbReference type="NCBI Taxonomy" id="1257118"/>
    <lineage>
        <taxon>Eukaryota</taxon>
        <taxon>Amoebozoa</taxon>
        <taxon>Discosea</taxon>
        <taxon>Longamoebia</taxon>
        <taxon>Centramoebida</taxon>
        <taxon>Acanthamoebidae</taxon>
        <taxon>Acanthamoeba</taxon>
    </lineage>
</organism>
<gene>
    <name evidence="3" type="ORF">ACA1_094280</name>
</gene>
<protein>
    <submittedName>
        <fullName evidence="3">Enhancer of rudimentary family protein</fullName>
    </submittedName>
</protein>
<proteinExistence type="inferred from homology"/>
<dbReference type="RefSeq" id="XP_004334881.1">
    <property type="nucleotide sequence ID" value="XM_004334833.1"/>
</dbReference>
<evidence type="ECO:0000256" key="1">
    <source>
        <dbReference type="ARBA" id="ARBA00007491"/>
    </source>
</evidence>
<dbReference type="VEuPathDB" id="AmoebaDB:ACA1_094280"/>
<dbReference type="KEGG" id="acan:ACA1_094280"/>
<dbReference type="SUPFAM" id="SSF143875">
    <property type="entry name" value="ERH-like"/>
    <property type="match status" value="1"/>
</dbReference>
<name>L8GJD9_ACACF</name>
<reference evidence="3 4" key="1">
    <citation type="journal article" date="2013" name="Genome Biol.">
        <title>Genome of Acanthamoeba castellanii highlights extensive lateral gene transfer and early evolution of tyrosine kinase signaling.</title>
        <authorList>
            <person name="Clarke M."/>
            <person name="Lohan A.J."/>
            <person name="Liu B."/>
            <person name="Lagkouvardos I."/>
            <person name="Roy S."/>
            <person name="Zafar N."/>
            <person name="Bertelli C."/>
            <person name="Schilde C."/>
            <person name="Kianianmomeni A."/>
            <person name="Burglin T.R."/>
            <person name="Frech C."/>
            <person name="Turcotte B."/>
            <person name="Kopec K.O."/>
            <person name="Synnott J.M."/>
            <person name="Choo C."/>
            <person name="Paponov I."/>
            <person name="Finkler A."/>
            <person name="Soon Heng Tan C."/>
            <person name="Hutchins A.P."/>
            <person name="Weinmeier T."/>
            <person name="Rattei T."/>
            <person name="Chu J.S."/>
            <person name="Gimenez G."/>
            <person name="Irimia M."/>
            <person name="Rigden D.J."/>
            <person name="Fitzpatrick D.A."/>
            <person name="Lorenzo-Morales J."/>
            <person name="Bateman A."/>
            <person name="Chiu C.H."/>
            <person name="Tang P."/>
            <person name="Hegemann P."/>
            <person name="Fromm H."/>
            <person name="Raoult D."/>
            <person name="Greub G."/>
            <person name="Miranda-Saavedra D."/>
            <person name="Chen N."/>
            <person name="Nash P."/>
            <person name="Ginger M.L."/>
            <person name="Horn M."/>
            <person name="Schaap P."/>
            <person name="Caler L."/>
            <person name="Loftus B."/>
        </authorList>
    </citation>
    <scope>NUCLEOTIDE SEQUENCE [LARGE SCALE GENOMIC DNA]</scope>
    <source>
        <strain evidence="3 4">Neff</strain>
    </source>
</reference>
<dbReference type="STRING" id="1257118.L8GJD9"/>
<sequence length="130" mass="15136">MSHPRDNRSSYQTQQAGHRSGPRKEKVQKHTIVLVQFTADRKTRTYSDFESVGAAMEGILKLYEQKLKTMNPSAARITYDIKDLYDYIDSLVDMSCMVYNPELQAYNPFNKDWIKQRLLVQLKKMAGQRA</sequence>
<evidence type="ECO:0000313" key="3">
    <source>
        <dbReference type="EMBL" id="ELR12868.1"/>
    </source>
</evidence>
<dbReference type="OMA" id="ESRTWSD"/>
<dbReference type="GeneID" id="14913287"/>
<dbReference type="AlphaFoldDB" id="L8GJD9"/>
<dbReference type="PANTHER" id="PTHR12373:SF0">
    <property type="entry name" value="ENHANCER OF RUDIMENTARY HOMOLOG"/>
    <property type="match status" value="1"/>
</dbReference>
<dbReference type="OrthoDB" id="7887808at2759"/>
<dbReference type="Gene3D" id="3.30.2260.10">
    <property type="entry name" value="Enhancer of rudimentary"/>
    <property type="match status" value="1"/>
</dbReference>
<dbReference type="InterPro" id="IPR000781">
    <property type="entry name" value="ERH"/>
</dbReference>
<accession>L8GJD9</accession>
<keyword evidence="4" id="KW-1185">Reference proteome</keyword>
<comment type="similarity">
    <text evidence="1">Belongs to the E(R) family.</text>
</comment>